<name>A0AAV5UKW7_9BILA</name>
<dbReference type="InterPro" id="IPR009072">
    <property type="entry name" value="Histone-fold"/>
</dbReference>
<comment type="caution">
    <text evidence="7">The sequence shown here is derived from an EMBL/GenBank/DDBJ whole genome shotgun (WGS) entry which is preliminary data.</text>
</comment>
<dbReference type="SMART" id="SM00576">
    <property type="entry name" value="BTP"/>
    <property type="match status" value="1"/>
</dbReference>
<comment type="subcellular location">
    <subcellularLocation>
        <location evidence="1">Nucleus</location>
    </subcellularLocation>
</comment>
<reference evidence="7" key="1">
    <citation type="submission" date="2023-10" db="EMBL/GenBank/DDBJ databases">
        <title>Genome assembly of Pristionchus species.</title>
        <authorList>
            <person name="Yoshida K."/>
            <person name="Sommer R.J."/>
        </authorList>
    </citation>
    <scope>NUCLEOTIDE SEQUENCE</scope>
    <source>
        <strain evidence="7">RS0144</strain>
    </source>
</reference>
<protein>
    <recommendedName>
        <fullName evidence="6">Bromodomain associated domain-containing protein</fullName>
    </recommendedName>
</protein>
<feature type="compositionally biased region" description="Low complexity" evidence="5">
    <location>
        <begin position="1"/>
        <end position="13"/>
    </location>
</feature>
<feature type="compositionally biased region" description="Basic residues" evidence="5">
    <location>
        <begin position="302"/>
        <end position="313"/>
    </location>
</feature>
<proteinExistence type="predicted"/>
<feature type="compositionally biased region" description="Basic residues" evidence="5">
    <location>
        <begin position="276"/>
        <end position="285"/>
    </location>
</feature>
<dbReference type="InterPro" id="IPR006565">
    <property type="entry name" value="BTP"/>
</dbReference>
<dbReference type="GO" id="GO:0045944">
    <property type="term" value="P:positive regulation of transcription by RNA polymerase II"/>
    <property type="evidence" value="ECO:0007669"/>
    <property type="project" value="TreeGrafter"/>
</dbReference>
<accession>A0AAV5UKW7</accession>
<dbReference type="AlphaFoldDB" id="A0AAV5UKW7"/>
<dbReference type="GO" id="GO:0046982">
    <property type="term" value="F:protein heterodimerization activity"/>
    <property type="evidence" value="ECO:0007669"/>
    <property type="project" value="InterPro"/>
</dbReference>
<evidence type="ECO:0000256" key="4">
    <source>
        <dbReference type="ARBA" id="ARBA00023242"/>
    </source>
</evidence>
<feature type="region of interest" description="Disordered" evidence="5">
    <location>
        <begin position="1"/>
        <end position="32"/>
    </location>
</feature>
<dbReference type="Pfam" id="PF07524">
    <property type="entry name" value="Bromo_TP"/>
    <property type="match status" value="1"/>
</dbReference>
<organism evidence="7 8">
    <name type="scientific">Pristionchus entomophagus</name>
    <dbReference type="NCBI Taxonomy" id="358040"/>
    <lineage>
        <taxon>Eukaryota</taxon>
        <taxon>Metazoa</taxon>
        <taxon>Ecdysozoa</taxon>
        <taxon>Nematoda</taxon>
        <taxon>Chromadorea</taxon>
        <taxon>Rhabditida</taxon>
        <taxon>Rhabditina</taxon>
        <taxon>Diplogasteromorpha</taxon>
        <taxon>Diplogasteroidea</taxon>
        <taxon>Neodiplogasteridae</taxon>
        <taxon>Pristionchus</taxon>
    </lineage>
</organism>
<gene>
    <name evidence="7" type="ORF">PENTCL1PPCAC_29112</name>
</gene>
<feature type="compositionally biased region" description="Basic and acidic residues" evidence="5">
    <location>
        <begin position="243"/>
        <end position="268"/>
    </location>
</feature>
<feature type="non-terminal residue" evidence="7">
    <location>
        <position position="332"/>
    </location>
</feature>
<evidence type="ECO:0000256" key="3">
    <source>
        <dbReference type="ARBA" id="ARBA00023163"/>
    </source>
</evidence>
<dbReference type="PANTHER" id="PTHR46452">
    <property type="entry name" value="TRANSCRIPTION INITIATION FACTOR TFIID SUBUNIT 3"/>
    <property type="match status" value="1"/>
</dbReference>
<dbReference type="Gene3D" id="1.10.20.10">
    <property type="entry name" value="Histone, subunit A"/>
    <property type="match status" value="1"/>
</dbReference>
<evidence type="ECO:0000256" key="5">
    <source>
        <dbReference type="SAM" id="MobiDB-lite"/>
    </source>
</evidence>
<feature type="region of interest" description="Disordered" evidence="5">
    <location>
        <begin position="148"/>
        <end position="194"/>
    </location>
</feature>
<keyword evidence="2" id="KW-0805">Transcription regulation</keyword>
<dbReference type="Proteomes" id="UP001432027">
    <property type="component" value="Unassembled WGS sequence"/>
</dbReference>
<sequence>MASSVPSSSSATSGHQNGGGPSTSSSSSSCCPDPEDVAVLTMRKAIGSLLDNVGFTHAQEGPLNVLTDVAVRFMGKLCKEVKLSGEYCGRSQPAMDDLSLAFKTMKFDPVDLHSYLSQVSSITPLAPLPAFPVDLPQKRLRINGYKASREERKTRPPHIPRFLPGVRPSGEEDDEAHVAVASSSTAHDHFENNTASFEKSKNDYLSRFEGDVPGFFGASANVYGMKKTDKDKNPPVLLVMKGRKTEEERKTMEDEERRKRETERRSNDETNGTNGIHHKFKKHKEKDKEKTSRPPSTVKGIVKPHKDKTPHKIKNQEKSRTNTPIIKENAPP</sequence>
<dbReference type="GO" id="GO:0002039">
    <property type="term" value="F:p53 binding"/>
    <property type="evidence" value="ECO:0007669"/>
    <property type="project" value="TreeGrafter"/>
</dbReference>
<dbReference type="PANTHER" id="PTHR46452:SF1">
    <property type="entry name" value="TRANSCRIPTION INITIATION FACTOR TFIID SUBUNIT 3"/>
    <property type="match status" value="1"/>
</dbReference>
<evidence type="ECO:0000256" key="2">
    <source>
        <dbReference type="ARBA" id="ARBA00023015"/>
    </source>
</evidence>
<feature type="region of interest" description="Disordered" evidence="5">
    <location>
        <begin position="225"/>
        <end position="332"/>
    </location>
</feature>
<evidence type="ECO:0000259" key="6">
    <source>
        <dbReference type="SMART" id="SM00576"/>
    </source>
</evidence>
<evidence type="ECO:0000313" key="7">
    <source>
        <dbReference type="EMBL" id="GMT06938.1"/>
    </source>
</evidence>
<feature type="domain" description="Bromodomain associated" evidence="6">
    <location>
        <begin position="35"/>
        <end position="112"/>
    </location>
</feature>
<evidence type="ECO:0000313" key="8">
    <source>
        <dbReference type="Proteomes" id="UP001432027"/>
    </source>
</evidence>
<evidence type="ECO:0000256" key="1">
    <source>
        <dbReference type="ARBA" id="ARBA00004123"/>
    </source>
</evidence>
<dbReference type="EMBL" id="BTSX01000006">
    <property type="protein sequence ID" value="GMT06938.1"/>
    <property type="molecule type" value="Genomic_DNA"/>
</dbReference>
<keyword evidence="3" id="KW-0804">Transcription</keyword>
<keyword evidence="4" id="KW-0539">Nucleus</keyword>
<keyword evidence="8" id="KW-1185">Reference proteome</keyword>
<dbReference type="GO" id="GO:0005669">
    <property type="term" value="C:transcription factor TFIID complex"/>
    <property type="evidence" value="ECO:0007669"/>
    <property type="project" value="TreeGrafter"/>
</dbReference>